<proteinExistence type="predicted"/>
<reference evidence="2" key="1">
    <citation type="journal article" date="2015" name="Nature">
        <title>Complex archaea that bridge the gap between prokaryotes and eukaryotes.</title>
        <authorList>
            <person name="Spang A."/>
            <person name="Saw J.H."/>
            <person name="Jorgensen S.L."/>
            <person name="Zaremba-Niedzwiedzka K."/>
            <person name="Martijn J."/>
            <person name="Lind A.E."/>
            <person name="van Eijk R."/>
            <person name="Schleper C."/>
            <person name="Guy L."/>
            <person name="Ettema T.J."/>
        </authorList>
    </citation>
    <scope>NUCLEOTIDE SEQUENCE</scope>
</reference>
<gene>
    <name evidence="2" type="ORF">LCGC14_3048910</name>
</gene>
<dbReference type="SUPFAM" id="SSF51726">
    <property type="entry name" value="UROD/MetE-like"/>
    <property type="match status" value="1"/>
</dbReference>
<name>A0A0F8ZD86_9ZZZZ</name>
<comment type="caution">
    <text evidence="2">The sequence shown here is derived from an EMBL/GenBank/DDBJ whole genome shotgun (WGS) entry which is preliminary data.</text>
</comment>
<dbReference type="Gene3D" id="3.20.20.210">
    <property type="match status" value="1"/>
</dbReference>
<dbReference type="InterPro" id="IPR052024">
    <property type="entry name" value="Methanogen_methyltrans"/>
</dbReference>
<dbReference type="AlphaFoldDB" id="A0A0F8ZD86"/>
<feature type="domain" description="Uroporphyrinogen decarboxylase (URO-D)" evidence="1">
    <location>
        <begin position="88"/>
        <end position="287"/>
    </location>
</feature>
<evidence type="ECO:0000313" key="2">
    <source>
        <dbReference type="EMBL" id="KKK57991.1"/>
    </source>
</evidence>
<sequence length="297" mass="33999">RYPDNTYVDDWGVTWKMPKGSYYYDPVDFPLKESSVEELENFEWPDRVNGGNAARWHERSRYLAEQTEYCVVSDVTGYGLFEQAWALRRFDNFLMDLIINRDYAENLLDKVLYTQKKRLDAYLSAAGPYLDVMVISDDLATQDAPLISPDMYRDIVKPRHKELIKFIKKKTDAKIFYHSCGDVTLFIEDLIDIGVDILNPVQVSSKKMSDTNHLKNKYGNDIVFWGGGCDTQNILPFGSVEEVRREVKRRVLDLGPGGGFVFAAVHNIQPDVPPENIMALYEAAYEYGSSLPDFGSV</sequence>
<dbReference type="InterPro" id="IPR038071">
    <property type="entry name" value="UROD/MetE-like_sf"/>
</dbReference>
<feature type="non-terminal residue" evidence="2">
    <location>
        <position position="1"/>
    </location>
</feature>
<organism evidence="2">
    <name type="scientific">marine sediment metagenome</name>
    <dbReference type="NCBI Taxonomy" id="412755"/>
    <lineage>
        <taxon>unclassified sequences</taxon>
        <taxon>metagenomes</taxon>
        <taxon>ecological metagenomes</taxon>
    </lineage>
</organism>
<dbReference type="GO" id="GO:0004853">
    <property type="term" value="F:uroporphyrinogen decarboxylase activity"/>
    <property type="evidence" value="ECO:0007669"/>
    <property type="project" value="InterPro"/>
</dbReference>
<accession>A0A0F8ZD86</accession>
<dbReference type="PANTHER" id="PTHR47099:SF1">
    <property type="entry name" value="METHYLCOBAMIDE:COM METHYLTRANSFERASE MTBA"/>
    <property type="match status" value="1"/>
</dbReference>
<dbReference type="GO" id="GO:0006779">
    <property type="term" value="P:porphyrin-containing compound biosynthetic process"/>
    <property type="evidence" value="ECO:0007669"/>
    <property type="project" value="InterPro"/>
</dbReference>
<dbReference type="Pfam" id="PF01208">
    <property type="entry name" value="URO-D"/>
    <property type="match status" value="1"/>
</dbReference>
<evidence type="ECO:0000259" key="1">
    <source>
        <dbReference type="Pfam" id="PF01208"/>
    </source>
</evidence>
<dbReference type="EMBL" id="LAZR01064199">
    <property type="protein sequence ID" value="KKK57991.1"/>
    <property type="molecule type" value="Genomic_DNA"/>
</dbReference>
<dbReference type="InterPro" id="IPR000257">
    <property type="entry name" value="Uroporphyrinogen_deCOase"/>
</dbReference>
<protein>
    <recommendedName>
        <fullName evidence="1">Uroporphyrinogen decarboxylase (URO-D) domain-containing protein</fullName>
    </recommendedName>
</protein>
<dbReference type="PANTHER" id="PTHR47099">
    <property type="entry name" value="METHYLCOBAMIDE:COM METHYLTRANSFERASE MTBA"/>
    <property type="match status" value="1"/>
</dbReference>